<dbReference type="Pfam" id="PF08281">
    <property type="entry name" value="Sigma70_r4_2"/>
    <property type="match status" value="1"/>
</dbReference>
<evidence type="ECO:0000259" key="6">
    <source>
        <dbReference type="Pfam" id="PF08281"/>
    </source>
</evidence>
<evidence type="ECO:0000256" key="2">
    <source>
        <dbReference type="ARBA" id="ARBA00023015"/>
    </source>
</evidence>
<evidence type="ECO:0000256" key="3">
    <source>
        <dbReference type="ARBA" id="ARBA00023082"/>
    </source>
</evidence>
<comment type="caution">
    <text evidence="7">The sequence shown here is derived from an EMBL/GenBank/DDBJ whole genome shotgun (WGS) entry which is preliminary data.</text>
</comment>
<feature type="domain" description="RNA polymerase sigma factor 70 region 4 type 2" evidence="6">
    <location>
        <begin position="410"/>
        <end position="461"/>
    </location>
</feature>
<keyword evidence="3" id="KW-0731">Sigma factor</keyword>
<comment type="similarity">
    <text evidence="1">Belongs to the sigma-70 factor family. ECF subfamily.</text>
</comment>
<organism evidence="7 8">
    <name type="scientific">Plantactinospora solaniradicis</name>
    <dbReference type="NCBI Taxonomy" id="1723736"/>
    <lineage>
        <taxon>Bacteria</taxon>
        <taxon>Bacillati</taxon>
        <taxon>Actinomycetota</taxon>
        <taxon>Actinomycetes</taxon>
        <taxon>Micromonosporales</taxon>
        <taxon>Micromonosporaceae</taxon>
        <taxon>Plantactinospora</taxon>
    </lineage>
</organism>
<sequence>MTESLLEDLLPNAIATAEATLRRPSRNRTGVDRLRAALNTMATFDAKRNPDGVYRLAVLLSRLELHAEAERLLDWMAWRTSRGSDAWLTTENVRAILAESRGEPERAIVILDLALRTTTVISVTSAKLHTNLAVLYLEVDERARAARHATAALTAALTSDRPDDWPPELLASAESTALLAIEATATDPPRTAEELAELAETQLALAMRRNRTDLAEAAIELLELATQHLTARLPRTHPDVVRLRDPLTTADDWYANRRWSRPAEPAAATGSAAAADPARRSTRAGPVAEVRTLVERARAGDPEFFGLIYDRYLDTVFRFAYLRSGDRRLAEVLTSDTFRHARSRLGSLPPQGGDLAAWLVGIARTVPDPARAAPRSKAGIPAPDLVSAPAPDLVPGPPPVPVIERITNPALLTAVTNLEPDQRDCVILRFFQDFSVPETARAMDRSEGAVRALQHRAVRALARLAPLGPARPWWTVAHRRAVRLADVLRDILRPRRHDLLRRDRQRAGPPVRSDDERGIDRLMLLGLQLRTIPASCFADPDFRTGLRMALVAASGSGAAPEPRDRSAGIYR</sequence>
<reference evidence="8" key="1">
    <citation type="journal article" date="2019" name="Int. J. Syst. Evol. Microbiol.">
        <title>The Global Catalogue of Microorganisms (GCM) 10K type strain sequencing project: providing services to taxonomists for standard genome sequencing and annotation.</title>
        <authorList>
            <consortium name="The Broad Institute Genomics Platform"/>
            <consortium name="The Broad Institute Genome Sequencing Center for Infectious Disease"/>
            <person name="Wu L."/>
            <person name="Ma J."/>
        </authorList>
    </citation>
    <scope>NUCLEOTIDE SEQUENCE [LARGE SCALE GENOMIC DNA]</scope>
    <source>
        <strain evidence="8">ZS-35-S2</strain>
    </source>
</reference>
<dbReference type="RefSeq" id="WP_377424570.1">
    <property type="nucleotide sequence ID" value="NZ_JBHSPR010000018.1"/>
</dbReference>
<gene>
    <name evidence="7" type="ORF">ACFP2T_21810</name>
</gene>
<dbReference type="PANTHER" id="PTHR43133:SF57">
    <property type="entry name" value="RNA POLYMERASE SIGMA-70 FACTOR"/>
    <property type="match status" value="1"/>
</dbReference>
<evidence type="ECO:0000313" key="8">
    <source>
        <dbReference type="Proteomes" id="UP001596203"/>
    </source>
</evidence>
<proteinExistence type="inferred from homology"/>
<dbReference type="InterPro" id="IPR013249">
    <property type="entry name" value="RNA_pol_sigma70_r4_t2"/>
</dbReference>
<keyword evidence="8" id="KW-1185">Reference proteome</keyword>
<dbReference type="Gene3D" id="1.25.40.10">
    <property type="entry name" value="Tetratricopeptide repeat domain"/>
    <property type="match status" value="1"/>
</dbReference>
<name>A0ABW1KCZ5_9ACTN</name>
<dbReference type="CDD" id="cd06171">
    <property type="entry name" value="Sigma70_r4"/>
    <property type="match status" value="1"/>
</dbReference>
<dbReference type="Gene3D" id="1.10.10.10">
    <property type="entry name" value="Winged helix-like DNA-binding domain superfamily/Winged helix DNA-binding domain"/>
    <property type="match status" value="1"/>
</dbReference>
<feature type="compositionally biased region" description="Low complexity" evidence="5">
    <location>
        <begin position="264"/>
        <end position="276"/>
    </location>
</feature>
<evidence type="ECO:0000256" key="4">
    <source>
        <dbReference type="ARBA" id="ARBA00023163"/>
    </source>
</evidence>
<accession>A0ABW1KCZ5</accession>
<dbReference type="InterPro" id="IPR011990">
    <property type="entry name" value="TPR-like_helical_dom_sf"/>
</dbReference>
<evidence type="ECO:0000256" key="1">
    <source>
        <dbReference type="ARBA" id="ARBA00010641"/>
    </source>
</evidence>
<evidence type="ECO:0000313" key="7">
    <source>
        <dbReference type="EMBL" id="MFC6018834.1"/>
    </source>
</evidence>
<keyword evidence="4" id="KW-0804">Transcription</keyword>
<dbReference type="SUPFAM" id="SSF88946">
    <property type="entry name" value="Sigma2 domain of RNA polymerase sigma factors"/>
    <property type="match status" value="1"/>
</dbReference>
<dbReference type="InterPro" id="IPR013324">
    <property type="entry name" value="RNA_pol_sigma_r3/r4-like"/>
</dbReference>
<dbReference type="InterPro" id="IPR013325">
    <property type="entry name" value="RNA_pol_sigma_r2"/>
</dbReference>
<evidence type="ECO:0000256" key="5">
    <source>
        <dbReference type="SAM" id="MobiDB-lite"/>
    </source>
</evidence>
<dbReference type="Gene3D" id="1.10.1740.10">
    <property type="match status" value="1"/>
</dbReference>
<keyword evidence="2" id="KW-0805">Transcription regulation</keyword>
<dbReference type="InterPro" id="IPR036388">
    <property type="entry name" value="WH-like_DNA-bd_sf"/>
</dbReference>
<protein>
    <submittedName>
        <fullName evidence="7">RNA polymerase sigma factor</fullName>
    </submittedName>
</protein>
<dbReference type="SUPFAM" id="SSF88659">
    <property type="entry name" value="Sigma3 and sigma4 domains of RNA polymerase sigma factors"/>
    <property type="match status" value="1"/>
</dbReference>
<feature type="region of interest" description="Disordered" evidence="5">
    <location>
        <begin position="264"/>
        <end position="283"/>
    </location>
</feature>
<dbReference type="EMBL" id="JBHSPR010000018">
    <property type="protein sequence ID" value="MFC6018834.1"/>
    <property type="molecule type" value="Genomic_DNA"/>
</dbReference>
<dbReference type="Proteomes" id="UP001596203">
    <property type="component" value="Unassembled WGS sequence"/>
</dbReference>
<dbReference type="InterPro" id="IPR039425">
    <property type="entry name" value="RNA_pol_sigma-70-like"/>
</dbReference>
<dbReference type="PANTHER" id="PTHR43133">
    <property type="entry name" value="RNA POLYMERASE ECF-TYPE SIGMA FACTO"/>
    <property type="match status" value="1"/>
</dbReference>